<keyword evidence="3" id="KW-1185">Reference proteome</keyword>
<evidence type="ECO:0000256" key="1">
    <source>
        <dbReference type="SAM" id="MobiDB-lite"/>
    </source>
</evidence>
<reference evidence="2" key="1">
    <citation type="submission" date="2023-08" db="EMBL/GenBank/DDBJ databases">
        <title>Chromosome-level Genome Assembly of mud carp (Cirrhinus molitorella).</title>
        <authorList>
            <person name="Liu H."/>
        </authorList>
    </citation>
    <scope>NUCLEOTIDE SEQUENCE</scope>
    <source>
        <strain evidence="2">Prfri</strain>
        <tissue evidence="2">Muscle</tissue>
    </source>
</reference>
<feature type="region of interest" description="Disordered" evidence="1">
    <location>
        <begin position="51"/>
        <end position="74"/>
    </location>
</feature>
<evidence type="ECO:0000313" key="2">
    <source>
        <dbReference type="EMBL" id="KAK2887517.1"/>
    </source>
</evidence>
<dbReference type="AlphaFoldDB" id="A0AA88PIC4"/>
<comment type="caution">
    <text evidence="2">The sequence shown here is derived from an EMBL/GenBank/DDBJ whole genome shotgun (WGS) entry which is preliminary data.</text>
</comment>
<dbReference type="Proteomes" id="UP001187343">
    <property type="component" value="Unassembled WGS sequence"/>
</dbReference>
<gene>
    <name evidence="2" type="ORF">Q8A67_015745</name>
</gene>
<sequence length="110" mass="12805">MRGREGEPEREREEKRGRHQIMVGCSKRTYLMSCAASDRHECQSIIATLGGRRREESAGRDRSQTGVEETSRKRTRRCALVSRRRARDHLCCCESALRVRISATNRRVWN</sequence>
<name>A0AA88PIC4_9TELE</name>
<proteinExistence type="predicted"/>
<accession>A0AA88PIC4</accession>
<protein>
    <submittedName>
        <fullName evidence="2">Uncharacterized protein</fullName>
    </submittedName>
</protein>
<evidence type="ECO:0000313" key="3">
    <source>
        <dbReference type="Proteomes" id="UP001187343"/>
    </source>
</evidence>
<organism evidence="2 3">
    <name type="scientific">Cirrhinus molitorella</name>
    <name type="common">mud carp</name>
    <dbReference type="NCBI Taxonomy" id="172907"/>
    <lineage>
        <taxon>Eukaryota</taxon>
        <taxon>Metazoa</taxon>
        <taxon>Chordata</taxon>
        <taxon>Craniata</taxon>
        <taxon>Vertebrata</taxon>
        <taxon>Euteleostomi</taxon>
        <taxon>Actinopterygii</taxon>
        <taxon>Neopterygii</taxon>
        <taxon>Teleostei</taxon>
        <taxon>Ostariophysi</taxon>
        <taxon>Cypriniformes</taxon>
        <taxon>Cyprinidae</taxon>
        <taxon>Labeoninae</taxon>
        <taxon>Labeonini</taxon>
        <taxon>Cirrhinus</taxon>
    </lineage>
</organism>
<dbReference type="EMBL" id="JAUYZG010000015">
    <property type="protein sequence ID" value="KAK2887517.1"/>
    <property type="molecule type" value="Genomic_DNA"/>
</dbReference>
<feature type="compositionally biased region" description="Basic and acidic residues" evidence="1">
    <location>
        <begin position="52"/>
        <end position="63"/>
    </location>
</feature>